<comment type="pathway">
    <text evidence="3 14">Cofactor biosynthesis; riboflavin biosynthesis; 5-amino-6-(D-ribitylamino)uracil from GTP: step 3/4.</text>
</comment>
<keyword evidence="8 14" id="KW-0862">Zinc</keyword>
<comment type="catalytic activity">
    <reaction evidence="13 14">
        <text>2,5-diamino-6-hydroxy-4-(5-phosphoribosylamino)-pyrimidine + H2O + H(+) = 5-amino-6-(5-phospho-D-ribosylamino)uracil + NH4(+)</text>
        <dbReference type="Rhea" id="RHEA:21868"/>
        <dbReference type="ChEBI" id="CHEBI:15377"/>
        <dbReference type="ChEBI" id="CHEBI:15378"/>
        <dbReference type="ChEBI" id="CHEBI:28938"/>
        <dbReference type="ChEBI" id="CHEBI:58453"/>
        <dbReference type="ChEBI" id="CHEBI:58614"/>
        <dbReference type="EC" id="3.5.4.26"/>
    </reaction>
</comment>
<evidence type="ECO:0000256" key="1">
    <source>
        <dbReference type="ARBA" id="ARBA00002151"/>
    </source>
</evidence>
<dbReference type="OrthoDB" id="9800865at2"/>
<dbReference type="PROSITE" id="PS51747">
    <property type="entry name" value="CYT_DCMP_DEAMINASES_2"/>
    <property type="match status" value="1"/>
</dbReference>
<dbReference type="PANTHER" id="PTHR38011:SF7">
    <property type="entry name" value="2,5-DIAMINO-6-RIBOSYLAMINO-4(3H)-PYRIMIDINONE 5'-PHOSPHATE REDUCTASE"/>
    <property type="match status" value="1"/>
</dbReference>
<evidence type="ECO:0000256" key="14">
    <source>
        <dbReference type="PIRNR" id="PIRNR006769"/>
    </source>
</evidence>
<dbReference type="KEGG" id="erz:ER308_19570"/>
<keyword evidence="9 14" id="KW-0521">NADP</keyword>
<evidence type="ECO:0000256" key="15">
    <source>
        <dbReference type="PIRSR" id="PIRSR006769-1"/>
    </source>
</evidence>
<feature type="binding site" evidence="16">
    <location>
        <position position="203"/>
    </location>
    <ligand>
        <name>substrate</name>
    </ligand>
</feature>
<evidence type="ECO:0000256" key="17">
    <source>
        <dbReference type="PIRSR" id="PIRSR006769-3"/>
    </source>
</evidence>
<dbReference type="PIRSF" id="PIRSF006769">
    <property type="entry name" value="RibD"/>
    <property type="match status" value="1"/>
</dbReference>
<keyword evidence="10 14" id="KW-0560">Oxidoreductase</keyword>
<keyword evidence="21" id="KW-1185">Reference proteome</keyword>
<feature type="region of interest" description="Disordered" evidence="18">
    <location>
        <begin position="362"/>
        <end position="401"/>
    </location>
</feature>
<dbReference type="InterPro" id="IPR050765">
    <property type="entry name" value="Riboflavin_Biosynth_HTPR"/>
</dbReference>
<evidence type="ECO:0000256" key="6">
    <source>
        <dbReference type="ARBA" id="ARBA00022619"/>
    </source>
</evidence>
<dbReference type="PROSITE" id="PS00903">
    <property type="entry name" value="CYT_DCMP_DEAMINASES_1"/>
    <property type="match status" value="1"/>
</dbReference>
<dbReference type="NCBIfam" id="TIGR00326">
    <property type="entry name" value="eubact_ribD"/>
    <property type="match status" value="1"/>
</dbReference>
<evidence type="ECO:0000256" key="18">
    <source>
        <dbReference type="SAM" id="MobiDB-lite"/>
    </source>
</evidence>
<feature type="binding site" evidence="17">
    <location>
        <position position="88"/>
    </location>
    <ligand>
        <name>Zn(2+)</name>
        <dbReference type="ChEBI" id="CHEBI:29105"/>
        <note>catalytic</note>
    </ligand>
</feature>
<dbReference type="Proteomes" id="UP000291469">
    <property type="component" value="Chromosome"/>
</dbReference>
<dbReference type="GO" id="GO:0050661">
    <property type="term" value="F:NADP binding"/>
    <property type="evidence" value="ECO:0007669"/>
    <property type="project" value="InterPro"/>
</dbReference>
<evidence type="ECO:0000256" key="5">
    <source>
        <dbReference type="ARBA" id="ARBA00007417"/>
    </source>
</evidence>
<dbReference type="InterPro" id="IPR011549">
    <property type="entry name" value="RibD_C"/>
</dbReference>
<evidence type="ECO:0000256" key="9">
    <source>
        <dbReference type="ARBA" id="ARBA00022857"/>
    </source>
</evidence>
<feature type="binding site" evidence="16">
    <location>
        <position position="296"/>
    </location>
    <ligand>
        <name>substrate</name>
    </ligand>
</feature>
<dbReference type="RefSeq" id="WP_131156542.1">
    <property type="nucleotide sequence ID" value="NZ_CP036402.1"/>
</dbReference>
<dbReference type="InterPro" id="IPR016193">
    <property type="entry name" value="Cytidine_deaminase-like"/>
</dbReference>
<dbReference type="Pfam" id="PF00383">
    <property type="entry name" value="dCMP_cyt_deam_1"/>
    <property type="match status" value="1"/>
</dbReference>
<dbReference type="InterPro" id="IPR024072">
    <property type="entry name" value="DHFR-like_dom_sf"/>
</dbReference>
<comment type="function">
    <text evidence="1 14">Converts 2,5-diamino-6-(ribosylamino)-4(3h)-pyrimidinone 5'-phosphate into 5-amino-6-(ribosylamino)-2,4(1h,3h)-pyrimidinedione 5'-phosphate.</text>
</comment>
<comment type="similarity">
    <text evidence="4 14">In the N-terminal section; belongs to the cytidine and deoxycytidylate deaminase family.</text>
</comment>
<dbReference type="SUPFAM" id="SSF53927">
    <property type="entry name" value="Cytidine deaminase-like"/>
    <property type="match status" value="1"/>
</dbReference>
<dbReference type="InterPro" id="IPR002734">
    <property type="entry name" value="RibDG_C"/>
</dbReference>
<reference evidence="20 21" key="1">
    <citation type="submission" date="2019-01" db="EMBL/GenBank/DDBJ databases">
        <title>Egibacter rhizosphaerae EGI 80759T.</title>
        <authorList>
            <person name="Chen D.-D."/>
            <person name="Tian Y."/>
            <person name="Jiao J.-Y."/>
            <person name="Zhang X.-T."/>
            <person name="Zhang Y.-G."/>
            <person name="Zhang Y."/>
            <person name="Xiao M."/>
            <person name="Shu W.-S."/>
            <person name="Li W.-J."/>
        </authorList>
    </citation>
    <scope>NUCLEOTIDE SEQUENCE [LARGE SCALE GENOMIC DNA]</scope>
    <source>
        <strain evidence="20 21">EGI 80759</strain>
    </source>
</reference>
<dbReference type="InterPro" id="IPR004794">
    <property type="entry name" value="Eubact_RibD"/>
</dbReference>
<dbReference type="GO" id="GO:0008270">
    <property type="term" value="F:zinc ion binding"/>
    <property type="evidence" value="ECO:0007669"/>
    <property type="project" value="InterPro"/>
</dbReference>
<comment type="similarity">
    <text evidence="5 14">In the C-terminal section; belongs to the HTP reductase family.</text>
</comment>
<evidence type="ECO:0000313" key="20">
    <source>
        <dbReference type="EMBL" id="QBI21550.1"/>
    </source>
</evidence>
<feature type="binding site" evidence="16">
    <location>
        <position position="157"/>
    </location>
    <ligand>
        <name>NADP(+)</name>
        <dbReference type="ChEBI" id="CHEBI:58349"/>
    </ligand>
</feature>
<accession>A0A411YK42</accession>
<dbReference type="GO" id="GO:0008835">
    <property type="term" value="F:diaminohydroxyphosphoribosylaminopyrimidine deaminase activity"/>
    <property type="evidence" value="ECO:0007669"/>
    <property type="project" value="UniProtKB-EC"/>
</dbReference>
<keyword evidence="11" id="KW-0511">Multifunctional enzyme</keyword>
<feature type="active site" description="Proton donor" evidence="15">
    <location>
        <position position="56"/>
    </location>
</feature>
<evidence type="ECO:0000256" key="16">
    <source>
        <dbReference type="PIRSR" id="PIRSR006769-2"/>
    </source>
</evidence>
<dbReference type="PANTHER" id="PTHR38011">
    <property type="entry name" value="DIHYDROFOLATE REDUCTASE FAMILY PROTEIN (AFU_ORTHOLOGUE AFUA_8G06820)"/>
    <property type="match status" value="1"/>
</dbReference>
<feature type="binding site" evidence="16">
    <location>
        <position position="199"/>
    </location>
    <ligand>
        <name>NADP(+)</name>
        <dbReference type="ChEBI" id="CHEBI:58349"/>
    </ligand>
</feature>
<dbReference type="SUPFAM" id="SSF53597">
    <property type="entry name" value="Dihydrofolate reductase-like"/>
    <property type="match status" value="1"/>
</dbReference>
<dbReference type="GO" id="GO:0008703">
    <property type="term" value="F:5-amino-6-(5-phosphoribosylamino)uracil reductase activity"/>
    <property type="evidence" value="ECO:0007669"/>
    <property type="project" value="UniProtKB-EC"/>
</dbReference>
<dbReference type="UniPathway" id="UPA00275">
    <property type="reaction ID" value="UER00401"/>
</dbReference>
<evidence type="ECO:0000256" key="11">
    <source>
        <dbReference type="ARBA" id="ARBA00023268"/>
    </source>
</evidence>
<evidence type="ECO:0000259" key="19">
    <source>
        <dbReference type="PROSITE" id="PS51747"/>
    </source>
</evidence>
<evidence type="ECO:0000256" key="8">
    <source>
        <dbReference type="ARBA" id="ARBA00022833"/>
    </source>
</evidence>
<dbReference type="Gene3D" id="3.40.430.10">
    <property type="entry name" value="Dihydrofolate Reductase, subunit A"/>
    <property type="match status" value="1"/>
</dbReference>
<feature type="binding site" evidence="16">
    <location>
        <position position="187"/>
    </location>
    <ligand>
        <name>substrate</name>
    </ligand>
</feature>
<keyword evidence="7 14" id="KW-0479">Metal-binding</keyword>
<sequence length="401" mass="40576">MSATAEDLACMDRALALAEHARGHARPNPAVGCVVTQQGTLVGEGWTQPPGGPHAEVVALERAGARARGATAFVTLEPCDHAGRTGPCTRALIDAGVARVVIAAADPDPIAAGGRATLEAAGIDVTTGLRADVAREQNAAFLHPLETGRPLLTVKLAVSLDGRIAAADGTSQWLTGSGTRQRAHRLRADCDAVVVGAGTVLTDDPRLTVRLDESTRQPLRVVLDRRARTAAGARVYDDAAPSLAIVGAEADAGHLVDAGVGVARLPAADGDGDDAGDLLAALAMLGSRGVQSALLEGGARLVASSLAAGCADRLAVHIAPVWLGDDGRPGAVGLDIRTLSEAPRFGLESVARVGDDAVLHCRAPAPVPDPGARDPEPHAPHGTSGGLRPGRGAVPPNTEAG</sequence>
<gene>
    <name evidence="20" type="primary">ribD</name>
    <name evidence="20" type="ORF">ER308_19570</name>
</gene>
<evidence type="ECO:0000313" key="21">
    <source>
        <dbReference type="Proteomes" id="UP000291469"/>
    </source>
</evidence>
<organism evidence="20 21">
    <name type="scientific">Egibacter rhizosphaerae</name>
    <dbReference type="NCBI Taxonomy" id="1670831"/>
    <lineage>
        <taxon>Bacteria</taxon>
        <taxon>Bacillati</taxon>
        <taxon>Actinomycetota</taxon>
        <taxon>Nitriliruptoria</taxon>
        <taxon>Egibacterales</taxon>
        <taxon>Egibacteraceae</taxon>
        <taxon>Egibacter</taxon>
    </lineage>
</organism>
<feature type="binding site" evidence="16">
    <location>
        <position position="171"/>
    </location>
    <ligand>
        <name>substrate</name>
    </ligand>
</feature>
<comment type="cofactor">
    <cofactor evidence="14 17">
        <name>Zn(2+)</name>
        <dbReference type="ChEBI" id="CHEBI:29105"/>
    </cofactor>
    <text evidence="14 17">Binds 1 zinc ion.</text>
</comment>
<dbReference type="EC" id="3.5.4.26" evidence="14"/>
<evidence type="ECO:0000256" key="13">
    <source>
        <dbReference type="ARBA" id="ARBA00049886"/>
    </source>
</evidence>
<evidence type="ECO:0000256" key="3">
    <source>
        <dbReference type="ARBA" id="ARBA00004910"/>
    </source>
</evidence>
<dbReference type="EMBL" id="CP036402">
    <property type="protein sequence ID" value="QBI21550.1"/>
    <property type="molecule type" value="Genomic_DNA"/>
</dbReference>
<evidence type="ECO:0000256" key="12">
    <source>
        <dbReference type="ARBA" id="ARBA00049861"/>
    </source>
</evidence>
<comment type="pathway">
    <text evidence="2 14">Cofactor biosynthesis; riboflavin biosynthesis; 5-amino-6-(D-ribitylamino)uracil from GTP: step 2/4.</text>
</comment>
<feature type="binding site" evidence="17">
    <location>
        <position position="79"/>
    </location>
    <ligand>
        <name>Zn(2+)</name>
        <dbReference type="ChEBI" id="CHEBI:29105"/>
        <note>catalytic</note>
    </ligand>
</feature>
<dbReference type="Pfam" id="PF01872">
    <property type="entry name" value="RibD_C"/>
    <property type="match status" value="1"/>
</dbReference>
<feature type="domain" description="CMP/dCMP-type deaminase" evidence="19">
    <location>
        <begin position="5"/>
        <end position="116"/>
    </location>
</feature>
<feature type="binding site" evidence="16">
    <location>
        <begin position="298"/>
        <end position="304"/>
    </location>
    <ligand>
        <name>NADP(+)</name>
        <dbReference type="ChEBI" id="CHEBI:58349"/>
    </ligand>
</feature>
<dbReference type="NCBIfam" id="TIGR00227">
    <property type="entry name" value="ribD_Cterm"/>
    <property type="match status" value="1"/>
</dbReference>
<protein>
    <recommendedName>
        <fullName evidence="14">Riboflavin biosynthesis protein RibD</fullName>
    </recommendedName>
    <domain>
        <recommendedName>
            <fullName evidence="14">Diaminohydroxyphosphoribosylaminopyrimidine deaminase</fullName>
            <shortName evidence="14">DRAP deaminase</shortName>
            <ecNumber evidence="14">3.5.4.26</ecNumber>
        </recommendedName>
        <alternativeName>
            <fullName evidence="14">Riboflavin-specific deaminase</fullName>
        </alternativeName>
    </domain>
    <domain>
        <recommendedName>
            <fullName evidence="14">5-amino-6-(5-phosphoribosylamino)uracil reductase</fullName>
            <ecNumber evidence="14">1.1.1.193</ecNumber>
        </recommendedName>
        <alternativeName>
            <fullName evidence="14">HTP reductase</fullName>
        </alternativeName>
    </domain>
</protein>
<keyword evidence="14 20" id="KW-0378">Hydrolase</keyword>
<name>A0A411YK42_9ACTN</name>
<dbReference type="Gene3D" id="3.40.140.10">
    <property type="entry name" value="Cytidine Deaminase, domain 2"/>
    <property type="match status" value="1"/>
</dbReference>
<evidence type="ECO:0000256" key="10">
    <source>
        <dbReference type="ARBA" id="ARBA00023002"/>
    </source>
</evidence>
<evidence type="ECO:0000256" key="2">
    <source>
        <dbReference type="ARBA" id="ARBA00004882"/>
    </source>
</evidence>
<feature type="binding site" evidence="17">
    <location>
        <position position="54"/>
    </location>
    <ligand>
        <name>Zn(2+)</name>
        <dbReference type="ChEBI" id="CHEBI:29105"/>
        <note>catalytic</note>
    </ligand>
</feature>
<proteinExistence type="inferred from homology"/>
<dbReference type="AlphaFoldDB" id="A0A411YK42"/>
<keyword evidence="6 14" id="KW-0686">Riboflavin biosynthesis</keyword>
<feature type="binding site" evidence="16">
    <location>
        <position position="173"/>
    </location>
    <ligand>
        <name>NADP(+)</name>
        <dbReference type="ChEBI" id="CHEBI:58349"/>
    </ligand>
</feature>
<dbReference type="InterPro" id="IPR002125">
    <property type="entry name" value="CMP_dCMP_dom"/>
</dbReference>
<evidence type="ECO:0000256" key="7">
    <source>
        <dbReference type="ARBA" id="ARBA00022723"/>
    </source>
</evidence>
<comment type="catalytic activity">
    <reaction evidence="12 14">
        <text>5-amino-6-(5-phospho-D-ribitylamino)uracil + NADP(+) = 5-amino-6-(5-phospho-D-ribosylamino)uracil + NADPH + H(+)</text>
        <dbReference type="Rhea" id="RHEA:17845"/>
        <dbReference type="ChEBI" id="CHEBI:15378"/>
        <dbReference type="ChEBI" id="CHEBI:57783"/>
        <dbReference type="ChEBI" id="CHEBI:58349"/>
        <dbReference type="ChEBI" id="CHEBI:58421"/>
        <dbReference type="ChEBI" id="CHEBI:58453"/>
        <dbReference type="EC" id="1.1.1.193"/>
    </reaction>
</comment>
<feature type="binding site" evidence="16">
    <location>
        <position position="207"/>
    </location>
    <ligand>
        <name>substrate</name>
    </ligand>
</feature>
<dbReference type="GO" id="GO:0009231">
    <property type="term" value="P:riboflavin biosynthetic process"/>
    <property type="evidence" value="ECO:0007669"/>
    <property type="project" value="UniProtKB-UniPathway"/>
</dbReference>
<dbReference type="EC" id="1.1.1.193" evidence="14"/>
<feature type="binding site" evidence="16">
    <location>
        <position position="210"/>
    </location>
    <ligand>
        <name>substrate</name>
    </ligand>
</feature>
<dbReference type="InterPro" id="IPR016192">
    <property type="entry name" value="APOBEC/CMP_deaminase_Zn-bd"/>
</dbReference>
<evidence type="ECO:0000256" key="4">
    <source>
        <dbReference type="ARBA" id="ARBA00005259"/>
    </source>
</evidence>